<comment type="caution">
    <text evidence="2">The sequence shown here is derived from an EMBL/GenBank/DDBJ whole genome shotgun (WGS) entry which is preliminary data.</text>
</comment>
<feature type="compositionally biased region" description="Basic and acidic residues" evidence="1">
    <location>
        <begin position="146"/>
        <end position="157"/>
    </location>
</feature>
<evidence type="ECO:0000256" key="1">
    <source>
        <dbReference type="SAM" id="MobiDB-lite"/>
    </source>
</evidence>
<name>A0ABN0GRG5_BARVI</name>
<evidence type="ECO:0000313" key="2">
    <source>
        <dbReference type="EMBL" id="EJF98275.1"/>
    </source>
</evidence>
<reference evidence="2 3" key="1">
    <citation type="submission" date="2012-03" db="EMBL/GenBank/DDBJ databases">
        <title>The Genome Sequence of Bartonella vinsonii subsp. arupensis str. Pm136co.</title>
        <authorList>
            <consortium name="The Broad Institute Genome Sequencing Platform"/>
            <consortium name="The Broad Institute Genome Sequencing Center for Infectious Disease"/>
            <person name="Feldgarden M."/>
            <person name="Kirby J."/>
            <person name="Kosoy M."/>
            <person name="Birtles R."/>
            <person name="Probert W.S."/>
            <person name="Chiaraviglio L."/>
            <person name="Young S.K."/>
            <person name="Zeng Q."/>
            <person name="Gargeya S."/>
            <person name="Fitzgerald M."/>
            <person name="Haas B."/>
            <person name="Abouelleil A."/>
            <person name="Alvarado L."/>
            <person name="Arachchi H.M."/>
            <person name="Berlin A."/>
            <person name="Chapman S.B."/>
            <person name="Gearin G."/>
            <person name="Goldberg J."/>
            <person name="Griggs A."/>
            <person name="Gujja S."/>
            <person name="Hansen M."/>
            <person name="Heiman D."/>
            <person name="Howarth C."/>
            <person name="Larimer J."/>
            <person name="Lui A."/>
            <person name="MacDonald P.J.P."/>
            <person name="McCowen C."/>
            <person name="Montmayeur A."/>
            <person name="Murphy C."/>
            <person name="Neiman D."/>
            <person name="Pearson M."/>
            <person name="Priest M."/>
            <person name="Roberts A."/>
            <person name="Saif S."/>
            <person name="Shea T."/>
            <person name="Sisk P."/>
            <person name="Stolte C."/>
            <person name="Sykes S."/>
            <person name="Wortman J."/>
            <person name="Nusbaum C."/>
            <person name="Birren B."/>
        </authorList>
    </citation>
    <scope>NUCLEOTIDE SEQUENCE [LARGE SCALE GENOMIC DNA]</scope>
    <source>
        <strain evidence="2 3">Pm136co</strain>
    </source>
</reference>
<protein>
    <recommendedName>
        <fullName evidence="4">DUF2125 domain-containing protein</fullName>
    </recommendedName>
</protein>
<evidence type="ECO:0008006" key="4">
    <source>
        <dbReference type="Google" id="ProtNLM"/>
    </source>
</evidence>
<accession>A0ABN0GRG5</accession>
<dbReference type="EMBL" id="AIMH01000016">
    <property type="protein sequence ID" value="EJF98275.1"/>
    <property type="molecule type" value="Genomic_DNA"/>
</dbReference>
<keyword evidence="3" id="KW-1185">Reference proteome</keyword>
<feature type="region of interest" description="Disordered" evidence="1">
    <location>
        <begin position="146"/>
        <end position="171"/>
    </location>
</feature>
<dbReference type="InterPro" id="IPR018666">
    <property type="entry name" value="DUF2125"/>
</dbReference>
<proteinExistence type="predicted"/>
<gene>
    <name evidence="2" type="ORF">MEI_00774</name>
</gene>
<organism evidence="2 3">
    <name type="scientific">Bartonella vinsonii subsp. arupensis Pm136co</name>
    <dbReference type="NCBI Taxonomy" id="1094561"/>
    <lineage>
        <taxon>Bacteria</taxon>
        <taxon>Pseudomonadati</taxon>
        <taxon>Pseudomonadota</taxon>
        <taxon>Alphaproteobacteria</taxon>
        <taxon>Hyphomicrobiales</taxon>
        <taxon>Bartonellaceae</taxon>
        <taxon>Bartonella</taxon>
    </lineage>
</organism>
<feature type="compositionally biased region" description="Polar residues" evidence="1">
    <location>
        <begin position="158"/>
        <end position="171"/>
    </location>
</feature>
<evidence type="ECO:0000313" key="3">
    <source>
        <dbReference type="Proteomes" id="UP000008948"/>
    </source>
</evidence>
<dbReference type="Proteomes" id="UP000008948">
    <property type="component" value="Unassembled WGS sequence"/>
</dbReference>
<dbReference type="Pfam" id="PF09898">
    <property type="entry name" value="DUF2125"/>
    <property type="match status" value="2"/>
</dbReference>
<sequence>MRAILSCSGTYLQLTLVFFSRKIEDHISNLFAKASAHDMTLVCEHLDKNGYPLRIGVVCDQFQFVWPLHGISLSTERLTVGAPIYAPHFVEFNVHSPTSIVFSGKTPIASHWRNLVIETEPYWRTGKTFKLMVEGLEISTIASFEEQKPQEKLEPQTKNKNTMQEKAGEQTSLTDVQDVIVPLLNQENVPQKITAEFFRLDLKHEKNHLSGHITFDDFDSSLLFAPYFVDFPKIDGNLKWIFNDMGHLFENGKDSWKKHLYGKSGLLEHGELIFHTGGVLRVSGPFSFDDEGYLTANFELVFVKHMELLTTLQRLFPEQANNLQALFFVLGVMPKSADGNPVLPLVITHGWAKLGFLKLGRITPL</sequence>